<protein>
    <submittedName>
        <fullName evidence="1">Uncharacterized protein</fullName>
    </submittedName>
</protein>
<dbReference type="EMBL" id="JACHEU010000001">
    <property type="protein sequence ID" value="MBB6011317.1"/>
    <property type="molecule type" value="Genomic_DNA"/>
</dbReference>
<dbReference type="AlphaFoldDB" id="A0A7W9RZD4"/>
<accession>A0A7W9RZD4</accession>
<keyword evidence="2" id="KW-1185">Reference proteome</keyword>
<proteinExistence type="predicted"/>
<organism evidence="1 2">
    <name type="scientific">Aquamicrobium lusatiense</name>
    <dbReference type="NCBI Taxonomy" id="89772"/>
    <lineage>
        <taxon>Bacteria</taxon>
        <taxon>Pseudomonadati</taxon>
        <taxon>Pseudomonadota</taxon>
        <taxon>Alphaproteobacteria</taxon>
        <taxon>Hyphomicrobiales</taxon>
        <taxon>Phyllobacteriaceae</taxon>
        <taxon>Aquamicrobium</taxon>
    </lineage>
</organism>
<gene>
    <name evidence="1" type="ORF">HNR59_000662</name>
</gene>
<dbReference type="RefSeq" id="WP_183825936.1">
    <property type="nucleotide sequence ID" value="NZ_JACHEU010000001.1"/>
</dbReference>
<comment type="caution">
    <text evidence="1">The sequence shown here is derived from an EMBL/GenBank/DDBJ whole genome shotgun (WGS) entry which is preliminary data.</text>
</comment>
<sequence>MTDGPFKNLALGSCWRRLGEAVQNDAASSEECSALASDSLARHLVTKEHAKALQELDAHLDSGQLDLDPFGSVEAIFDRCEKTPFLDSLQKELLYRTANDTSLGDAIAPALAAAIDTQIGEARNRFQEECIRAVEAGEMTRSTADRARDKIASAFDAVESAKVRDALLAGRKDAFEKNLGRSDSVDEGMVRL</sequence>
<reference evidence="1 2" key="1">
    <citation type="submission" date="2020-08" db="EMBL/GenBank/DDBJ databases">
        <title>Genomic Encyclopedia of Type Strains, Phase IV (KMG-IV): sequencing the most valuable type-strain genomes for metagenomic binning, comparative biology and taxonomic classification.</title>
        <authorList>
            <person name="Goeker M."/>
        </authorList>
    </citation>
    <scope>NUCLEOTIDE SEQUENCE [LARGE SCALE GENOMIC DNA]</scope>
    <source>
        <strain evidence="1 2">DSM 11099</strain>
    </source>
</reference>
<name>A0A7W9RZD4_9HYPH</name>
<evidence type="ECO:0000313" key="1">
    <source>
        <dbReference type="EMBL" id="MBB6011317.1"/>
    </source>
</evidence>
<dbReference type="Proteomes" id="UP000533306">
    <property type="component" value="Unassembled WGS sequence"/>
</dbReference>
<evidence type="ECO:0000313" key="2">
    <source>
        <dbReference type="Proteomes" id="UP000533306"/>
    </source>
</evidence>